<dbReference type="EMBL" id="KL198057">
    <property type="protein sequence ID" value="KDQ11616.1"/>
    <property type="molecule type" value="Genomic_DNA"/>
</dbReference>
<protein>
    <submittedName>
        <fullName evidence="2">Uncharacterized protein</fullName>
    </submittedName>
</protein>
<feature type="compositionally biased region" description="Acidic residues" evidence="1">
    <location>
        <begin position="352"/>
        <end position="377"/>
    </location>
</feature>
<reference evidence="3" key="1">
    <citation type="journal article" date="2014" name="Proc. Natl. Acad. Sci. U.S.A.">
        <title>Extensive sampling of basidiomycete genomes demonstrates inadequacy of the white-rot/brown-rot paradigm for wood decay fungi.</title>
        <authorList>
            <person name="Riley R."/>
            <person name="Salamov A.A."/>
            <person name="Brown D.W."/>
            <person name="Nagy L.G."/>
            <person name="Floudas D."/>
            <person name="Held B.W."/>
            <person name="Levasseur A."/>
            <person name="Lombard V."/>
            <person name="Morin E."/>
            <person name="Otillar R."/>
            <person name="Lindquist E.A."/>
            <person name="Sun H."/>
            <person name="LaButti K.M."/>
            <person name="Schmutz J."/>
            <person name="Jabbour D."/>
            <person name="Luo H."/>
            <person name="Baker S.E."/>
            <person name="Pisabarro A.G."/>
            <person name="Walton J.D."/>
            <person name="Blanchette R.A."/>
            <person name="Henrissat B."/>
            <person name="Martin F."/>
            <person name="Cullen D."/>
            <person name="Hibbett D.S."/>
            <person name="Grigoriev I.V."/>
        </authorList>
    </citation>
    <scope>NUCLEOTIDE SEQUENCE [LARGE SCALE GENOMIC DNA]</scope>
    <source>
        <strain evidence="3">FD-172 SS1</strain>
    </source>
</reference>
<sequence>MSQNWQVINLDKRQTLGLWGEIGEFIRGGKPYELSSRFIPVDYASIIISSIPRRKTPSALTIAQLLGSLNLPMEILAMIFDEIEDFHDAFCLAYTNTHLLAAGLRSVCALLRVRQACWAGDRVVCIGDYARNEDLPEGMLTAAETQELLAFEAKVVYSDDDGAPNHTDLYRFANKNYQCWKSLGRSDSGYHEFTSKLLPYEKECYDRLADAKRESPSGYLALCNLPKREYVRETPLFAFNFSGLPHDGTLLLGNTRDFVTVLVTRMCWTSSASWELNGGYLEQGPWAGDRFEIITEDALNARIERGEAWRDVTADVLDDMHAILDELFGGEDEEEMDPEDDDTYAEGYYETYSEETDSDTDTGISEEDEGVSEEDEGDSGRDMGDLETGGEE</sequence>
<name>A0A067MJ66_BOTB1</name>
<evidence type="ECO:0000313" key="3">
    <source>
        <dbReference type="Proteomes" id="UP000027195"/>
    </source>
</evidence>
<dbReference type="OrthoDB" id="2588098at2759"/>
<dbReference type="AlphaFoldDB" id="A0A067MJ66"/>
<keyword evidence="3" id="KW-1185">Reference proteome</keyword>
<dbReference type="InParanoid" id="A0A067MJ66"/>
<dbReference type="Proteomes" id="UP000027195">
    <property type="component" value="Unassembled WGS sequence"/>
</dbReference>
<organism evidence="2 3">
    <name type="scientific">Botryobasidium botryosum (strain FD-172 SS1)</name>
    <dbReference type="NCBI Taxonomy" id="930990"/>
    <lineage>
        <taxon>Eukaryota</taxon>
        <taxon>Fungi</taxon>
        <taxon>Dikarya</taxon>
        <taxon>Basidiomycota</taxon>
        <taxon>Agaricomycotina</taxon>
        <taxon>Agaricomycetes</taxon>
        <taxon>Cantharellales</taxon>
        <taxon>Botryobasidiaceae</taxon>
        <taxon>Botryobasidium</taxon>
    </lineage>
</organism>
<evidence type="ECO:0000256" key="1">
    <source>
        <dbReference type="SAM" id="MobiDB-lite"/>
    </source>
</evidence>
<accession>A0A067MJ66</accession>
<evidence type="ECO:0000313" key="2">
    <source>
        <dbReference type="EMBL" id="KDQ11616.1"/>
    </source>
</evidence>
<dbReference type="HOGENOM" id="CLU_044126_1_0_1"/>
<proteinExistence type="predicted"/>
<feature type="region of interest" description="Disordered" evidence="1">
    <location>
        <begin position="327"/>
        <end position="392"/>
    </location>
</feature>
<feature type="compositionally biased region" description="Acidic residues" evidence="1">
    <location>
        <begin position="328"/>
        <end position="344"/>
    </location>
</feature>
<gene>
    <name evidence="2" type="ORF">BOTBODRAFT_177223</name>
</gene>